<evidence type="ECO:0000313" key="2">
    <source>
        <dbReference type="EMBL" id="ESO07788.1"/>
    </source>
</evidence>
<feature type="compositionally biased region" description="Basic and acidic residues" evidence="1">
    <location>
        <begin position="676"/>
        <end position="685"/>
    </location>
</feature>
<dbReference type="AlphaFoldDB" id="T1F2Y0"/>
<gene>
    <name evidence="3" type="primary">20203179</name>
    <name evidence="2" type="ORF">HELRODRAFT_170341</name>
</gene>
<feature type="compositionally biased region" description="Acidic residues" evidence="1">
    <location>
        <begin position="552"/>
        <end position="570"/>
    </location>
</feature>
<reference evidence="4" key="1">
    <citation type="submission" date="2012-12" db="EMBL/GenBank/DDBJ databases">
        <authorList>
            <person name="Hellsten U."/>
            <person name="Grimwood J."/>
            <person name="Chapman J.A."/>
            <person name="Shapiro H."/>
            <person name="Aerts A."/>
            <person name="Otillar R.P."/>
            <person name="Terry A.Y."/>
            <person name="Boore J.L."/>
            <person name="Simakov O."/>
            <person name="Marletaz F."/>
            <person name="Cho S.-J."/>
            <person name="Edsinger-Gonzales E."/>
            <person name="Havlak P."/>
            <person name="Kuo D.-H."/>
            <person name="Larsson T."/>
            <person name="Lv J."/>
            <person name="Arendt D."/>
            <person name="Savage R."/>
            <person name="Osoegawa K."/>
            <person name="de Jong P."/>
            <person name="Lindberg D.R."/>
            <person name="Seaver E.C."/>
            <person name="Weisblat D.A."/>
            <person name="Putnam N.H."/>
            <person name="Grigoriev I.V."/>
            <person name="Rokhsar D.S."/>
        </authorList>
    </citation>
    <scope>NUCLEOTIDE SEQUENCE</scope>
</reference>
<feature type="compositionally biased region" description="Basic and acidic residues" evidence="1">
    <location>
        <begin position="517"/>
        <end position="535"/>
    </location>
</feature>
<evidence type="ECO:0000313" key="4">
    <source>
        <dbReference type="Proteomes" id="UP000015101"/>
    </source>
</evidence>
<name>T1F2Y0_HELRO</name>
<keyword evidence="4" id="KW-1185">Reference proteome</keyword>
<reference evidence="3" key="3">
    <citation type="submission" date="2015-06" db="UniProtKB">
        <authorList>
            <consortium name="EnsemblMetazoa"/>
        </authorList>
    </citation>
    <scope>IDENTIFICATION</scope>
</reference>
<feature type="compositionally biased region" description="Polar residues" evidence="1">
    <location>
        <begin position="1"/>
        <end position="12"/>
    </location>
</feature>
<dbReference type="EMBL" id="KB096183">
    <property type="protein sequence ID" value="ESO07788.1"/>
    <property type="molecule type" value="Genomic_DNA"/>
</dbReference>
<feature type="compositionally biased region" description="Polar residues" evidence="1">
    <location>
        <begin position="503"/>
        <end position="515"/>
    </location>
</feature>
<proteinExistence type="predicted"/>
<dbReference type="EnsemblMetazoa" id="HelroT170341">
    <property type="protein sequence ID" value="HelroP170341"/>
    <property type="gene ID" value="HelroG170341"/>
</dbReference>
<sequence>MAPSLQQNNIESIRSYPQPHKLHQRLKPTTLNINSNKTNNNNNNISNNVNNNIIFSNNNCNNLRDVVNNTNSIIINRNNNNSIIRDSNNSSCFNNSCYISSSTSSEHNNKTTTTTTTKNNTFAKHNKRNINNTNKHVSALLNPFGNNLSADSLRSNNQNRNCTQENCRISRAFLDNDYENSSNIYCAMKILKDASSKTDYKNSKYDKKTCHRDATIITNTNESIAANFVDITERSNSSGYLSDANDHERLWHSKFDSGEIFTGTPLSTPLNVSAVADQCCNNKKVEATNKSYVNVSAISATLLSKSNRLKKLTNGLGMKNNLFEEQTNTNGHYYQQLSPQLHCPRPQHFRKEEYNLVEIPLNSPPLVEKRQKNVIQTNNECVASIQSLSGGSRTMDFAGLERKLYQLPRSFLTDRHQIELESIQECSNQYKMFPKMGKTILMKRSFLPNLFKNLPLKQLIKTIEDRPPSVRFDRSRSLKSSGDPGHLQEENLTIRNVFESDESNFPNFAHQSSENIDSDKNEDQDGDSNDSRDDYNDVQNIFESGKCSGERGDDDGDDRVEAEGEEEEENTYCKIEIPKRNALLKKNNYEMNRNVTSSATSQSTSSTHLYHQRIHNHSSSQQDHYHNQRNISKYKNLAYSKKETKKSGDYEKLVINKQRYSSGEKSKYSLVRETRYAPLRDDTHISTDQPSLSGPADENNVVDHDDQTTSIPNAS</sequence>
<evidence type="ECO:0000313" key="3">
    <source>
        <dbReference type="EnsemblMetazoa" id="HelroP170341"/>
    </source>
</evidence>
<dbReference type="HOGENOM" id="CLU_386506_0_0_1"/>
<organism evidence="3 4">
    <name type="scientific">Helobdella robusta</name>
    <name type="common">Californian leech</name>
    <dbReference type="NCBI Taxonomy" id="6412"/>
    <lineage>
        <taxon>Eukaryota</taxon>
        <taxon>Metazoa</taxon>
        <taxon>Spiralia</taxon>
        <taxon>Lophotrochozoa</taxon>
        <taxon>Annelida</taxon>
        <taxon>Clitellata</taxon>
        <taxon>Hirudinea</taxon>
        <taxon>Rhynchobdellida</taxon>
        <taxon>Glossiphoniidae</taxon>
        <taxon>Helobdella</taxon>
    </lineage>
</organism>
<dbReference type="GeneID" id="20203179"/>
<feature type="region of interest" description="Disordered" evidence="1">
    <location>
        <begin position="503"/>
        <end position="571"/>
    </location>
</feature>
<accession>T1F2Y0</accession>
<dbReference type="RefSeq" id="XP_009014399.1">
    <property type="nucleotide sequence ID" value="XM_009016151.1"/>
</dbReference>
<dbReference type="Proteomes" id="UP000015101">
    <property type="component" value="Unassembled WGS sequence"/>
</dbReference>
<feature type="region of interest" description="Disordered" evidence="1">
    <location>
        <begin position="676"/>
        <end position="715"/>
    </location>
</feature>
<feature type="region of interest" description="Disordered" evidence="1">
    <location>
        <begin position="595"/>
        <end position="627"/>
    </location>
</feature>
<feature type="region of interest" description="Disordered" evidence="1">
    <location>
        <begin position="470"/>
        <end position="491"/>
    </location>
</feature>
<feature type="compositionally biased region" description="Low complexity" evidence="1">
    <location>
        <begin position="596"/>
        <end position="607"/>
    </location>
</feature>
<feature type="region of interest" description="Disordered" evidence="1">
    <location>
        <begin position="1"/>
        <end position="22"/>
    </location>
</feature>
<dbReference type="EMBL" id="AMQM01003523">
    <property type="status" value="NOT_ANNOTATED_CDS"/>
    <property type="molecule type" value="Genomic_DNA"/>
</dbReference>
<feature type="compositionally biased region" description="Polar residues" evidence="1">
    <location>
        <begin position="617"/>
        <end position="627"/>
    </location>
</feature>
<protein>
    <submittedName>
        <fullName evidence="2 3">Uncharacterized protein</fullName>
    </submittedName>
</protein>
<evidence type="ECO:0000256" key="1">
    <source>
        <dbReference type="SAM" id="MobiDB-lite"/>
    </source>
</evidence>
<dbReference type="CTD" id="20203179"/>
<dbReference type="InParanoid" id="T1F2Y0"/>
<dbReference type="KEGG" id="hro:HELRODRAFT_170341"/>
<reference evidence="2 4" key="2">
    <citation type="journal article" date="2013" name="Nature">
        <title>Insights into bilaterian evolution from three spiralian genomes.</title>
        <authorList>
            <person name="Simakov O."/>
            <person name="Marletaz F."/>
            <person name="Cho S.J."/>
            <person name="Edsinger-Gonzales E."/>
            <person name="Havlak P."/>
            <person name="Hellsten U."/>
            <person name="Kuo D.H."/>
            <person name="Larsson T."/>
            <person name="Lv J."/>
            <person name="Arendt D."/>
            <person name="Savage R."/>
            <person name="Osoegawa K."/>
            <person name="de Jong P."/>
            <person name="Grimwood J."/>
            <person name="Chapman J.A."/>
            <person name="Shapiro H."/>
            <person name="Aerts A."/>
            <person name="Otillar R.P."/>
            <person name="Terry A.Y."/>
            <person name="Boore J.L."/>
            <person name="Grigoriev I.V."/>
            <person name="Lindberg D.R."/>
            <person name="Seaver E.C."/>
            <person name="Weisblat D.A."/>
            <person name="Putnam N.H."/>
            <person name="Rokhsar D.S."/>
        </authorList>
    </citation>
    <scope>NUCLEOTIDE SEQUENCE</scope>
</reference>